<dbReference type="EMBL" id="LVJN01000020">
    <property type="protein sequence ID" value="OSM01545.1"/>
    <property type="molecule type" value="Genomic_DNA"/>
</dbReference>
<gene>
    <name evidence="1" type="ORF">MAIT1_01541</name>
</gene>
<dbReference type="STRING" id="1434232.MAIT1_01541"/>
<dbReference type="InterPro" id="IPR033904">
    <property type="entry name" value="Trans_IPPS_HH"/>
</dbReference>
<dbReference type="SFLD" id="SFLDG01212">
    <property type="entry name" value="Phytoene_synthase_like"/>
    <property type="match status" value="1"/>
</dbReference>
<dbReference type="AlphaFoldDB" id="A0A1Y2K3D9"/>
<dbReference type="SFLD" id="SFLDG01018">
    <property type="entry name" value="Squalene/Phytoene_Synthase_Lik"/>
    <property type="match status" value="1"/>
</dbReference>
<dbReference type="InterPro" id="IPR002060">
    <property type="entry name" value="Squ/phyt_synthse"/>
</dbReference>
<dbReference type="InterPro" id="IPR044843">
    <property type="entry name" value="Trans_IPPS_bact-type"/>
</dbReference>
<dbReference type="SUPFAM" id="SSF48576">
    <property type="entry name" value="Terpenoid synthases"/>
    <property type="match status" value="1"/>
</dbReference>
<dbReference type="InterPro" id="IPR017828">
    <property type="entry name" value="SQ_synth_HpnD-like"/>
</dbReference>
<dbReference type="GO" id="GO:0051996">
    <property type="term" value="F:squalene synthase [NAD(P)H] activity"/>
    <property type="evidence" value="ECO:0007669"/>
    <property type="project" value="InterPro"/>
</dbReference>
<dbReference type="CDD" id="cd00683">
    <property type="entry name" value="Trans_IPPS_HH"/>
    <property type="match status" value="1"/>
</dbReference>
<evidence type="ECO:0000313" key="1">
    <source>
        <dbReference type="EMBL" id="OSM01545.1"/>
    </source>
</evidence>
<dbReference type="GO" id="GO:0004311">
    <property type="term" value="F:geranylgeranyl diphosphate synthase activity"/>
    <property type="evidence" value="ECO:0007669"/>
    <property type="project" value="InterPro"/>
</dbReference>
<dbReference type="Pfam" id="PF00494">
    <property type="entry name" value="SQS_PSY"/>
    <property type="match status" value="1"/>
</dbReference>
<dbReference type="Proteomes" id="UP000194003">
    <property type="component" value="Unassembled WGS sequence"/>
</dbReference>
<keyword evidence="2" id="KW-1185">Reference proteome</keyword>
<reference evidence="1 2" key="1">
    <citation type="journal article" date="2016" name="BMC Genomics">
        <title>Combined genomic and structural analyses of a cultured magnetotactic bacterium reveals its niche adaptation to a dynamic environment.</title>
        <authorList>
            <person name="Araujo A.C."/>
            <person name="Morillo V."/>
            <person name="Cypriano J."/>
            <person name="Teixeira L.C."/>
            <person name="Leao P."/>
            <person name="Lyra S."/>
            <person name="Almeida L.G."/>
            <person name="Bazylinski D.A."/>
            <person name="Vasconcellos A.T."/>
            <person name="Abreu F."/>
            <person name="Lins U."/>
        </authorList>
    </citation>
    <scope>NUCLEOTIDE SEQUENCE [LARGE SCALE GENOMIC DNA]</scope>
    <source>
        <strain evidence="1 2">IT-1</strain>
    </source>
</reference>
<dbReference type="InterPro" id="IPR008949">
    <property type="entry name" value="Isoprenoid_synthase_dom_sf"/>
</dbReference>
<dbReference type="Gene3D" id="1.10.600.10">
    <property type="entry name" value="Farnesyl Diphosphate Synthase"/>
    <property type="match status" value="1"/>
</dbReference>
<organism evidence="1 2">
    <name type="scientific">Magnetofaba australis IT-1</name>
    <dbReference type="NCBI Taxonomy" id="1434232"/>
    <lineage>
        <taxon>Bacteria</taxon>
        <taxon>Pseudomonadati</taxon>
        <taxon>Pseudomonadota</taxon>
        <taxon>Magnetococcia</taxon>
        <taxon>Magnetococcales</taxon>
        <taxon>Magnetococcaceae</taxon>
        <taxon>Magnetofaba</taxon>
    </lineage>
</organism>
<dbReference type="NCBIfam" id="TIGR03465">
    <property type="entry name" value="HpnD"/>
    <property type="match status" value="1"/>
</dbReference>
<evidence type="ECO:0000313" key="2">
    <source>
        <dbReference type="Proteomes" id="UP000194003"/>
    </source>
</evidence>
<protein>
    <submittedName>
        <fullName evidence="1">Putative squalene/phytoene synthase</fullName>
    </submittedName>
</protein>
<dbReference type="PANTHER" id="PTHR31480">
    <property type="entry name" value="BIFUNCTIONAL LYCOPENE CYCLASE/PHYTOENE SYNTHASE"/>
    <property type="match status" value="1"/>
</dbReference>
<accession>A0A1Y2K3D9</accession>
<comment type="caution">
    <text evidence="1">The sequence shown here is derived from an EMBL/GenBank/DDBJ whole genome shotgun (WGS) entry which is preliminary data.</text>
</comment>
<sequence length="262" mass="29681">MLLMPAAQRDAMLALYAYCREVDDIVDRRGDPAAANLKLLFWRGELKEAFEGGAPRHPAARALQEAAQQFPLRIEPFVKLLDGMRMDLEEARYPDMAALEEYCDLVASAVGEAALPIFGADPVRCAASAQHWGRAFQLTNILRDVGEDAAMGRVYLPLGILLECGASPEDLLEGRFTPQVATAMARVADVAQAHYEQAEAMMPPDQRVALRPAIVMSRIYHAYLRELRAREYDVFSRRLEFSPWKKLWITFRTWRQEKRAQK</sequence>
<name>A0A1Y2K3D9_9PROT</name>
<proteinExistence type="predicted"/>
<dbReference type="SFLD" id="SFLDS00005">
    <property type="entry name" value="Isoprenoid_Synthase_Type_I"/>
    <property type="match status" value="1"/>
</dbReference>
<dbReference type="GO" id="GO:0016117">
    <property type="term" value="P:carotenoid biosynthetic process"/>
    <property type="evidence" value="ECO:0007669"/>
    <property type="project" value="InterPro"/>
</dbReference>